<name>A0A8T2KUH4_ASTMX</name>
<organism evidence="1 2">
    <name type="scientific">Astyanax mexicanus</name>
    <name type="common">Blind cave fish</name>
    <name type="synonym">Astyanax fasciatus mexicanus</name>
    <dbReference type="NCBI Taxonomy" id="7994"/>
    <lineage>
        <taxon>Eukaryota</taxon>
        <taxon>Metazoa</taxon>
        <taxon>Chordata</taxon>
        <taxon>Craniata</taxon>
        <taxon>Vertebrata</taxon>
        <taxon>Euteleostomi</taxon>
        <taxon>Actinopterygii</taxon>
        <taxon>Neopterygii</taxon>
        <taxon>Teleostei</taxon>
        <taxon>Ostariophysi</taxon>
        <taxon>Characiformes</taxon>
        <taxon>Characoidei</taxon>
        <taxon>Acestrorhamphidae</taxon>
        <taxon>Acestrorhamphinae</taxon>
        <taxon>Astyanax</taxon>
    </lineage>
</organism>
<protein>
    <submittedName>
        <fullName evidence="1">Uncharacterized protein</fullName>
    </submittedName>
</protein>
<gene>
    <name evidence="1" type="ORF">AMEX_G24875</name>
</gene>
<proteinExistence type="predicted"/>
<sequence>MKEISSTVDACLILKSLCGDSDGEWSNHTAIGSSSFLSDQAAYNRLHQSCQCCWTGFHQSGQSRHPWQGCMSAIATIAGIVISSRIRCSKFQRTLPVDCPLNPE</sequence>
<evidence type="ECO:0000313" key="1">
    <source>
        <dbReference type="EMBL" id="KAG9261352.1"/>
    </source>
</evidence>
<comment type="caution">
    <text evidence="1">The sequence shown here is derived from an EMBL/GenBank/DDBJ whole genome shotgun (WGS) entry which is preliminary data.</text>
</comment>
<reference evidence="1 2" key="1">
    <citation type="submission" date="2021-07" db="EMBL/GenBank/DDBJ databases">
        <authorList>
            <person name="Imarazene B."/>
            <person name="Zahm M."/>
            <person name="Klopp C."/>
            <person name="Cabau C."/>
            <person name="Beille S."/>
            <person name="Jouanno E."/>
            <person name="Castinel A."/>
            <person name="Lluch J."/>
            <person name="Gil L."/>
            <person name="Kuchtly C."/>
            <person name="Lopez Roques C."/>
            <person name="Donnadieu C."/>
            <person name="Parrinello H."/>
            <person name="Journot L."/>
            <person name="Du K."/>
            <person name="Schartl M."/>
            <person name="Retaux S."/>
            <person name="Guiguen Y."/>
        </authorList>
    </citation>
    <scope>NUCLEOTIDE SEQUENCE [LARGE SCALE GENOMIC DNA]</scope>
    <source>
        <strain evidence="1">Pach_M1</strain>
        <tissue evidence="1">Testis</tissue>
    </source>
</reference>
<dbReference type="Proteomes" id="UP000752171">
    <property type="component" value="Unassembled WGS sequence"/>
</dbReference>
<evidence type="ECO:0000313" key="2">
    <source>
        <dbReference type="Proteomes" id="UP000752171"/>
    </source>
</evidence>
<accession>A0A8T2KUH4</accession>
<dbReference type="EMBL" id="JAICCE010000022">
    <property type="protein sequence ID" value="KAG9261352.1"/>
    <property type="molecule type" value="Genomic_DNA"/>
</dbReference>
<dbReference type="AlphaFoldDB" id="A0A8T2KUH4"/>